<dbReference type="EMBL" id="JEXD01000043">
    <property type="protein sequence ID" value="EXC05175.1"/>
    <property type="molecule type" value="Genomic_DNA"/>
</dbReference>
<evidence type="ECO:0000313" key="2">
    <source>
        <dbReference type="EMBL" id="EXC05175.1"/>
    </source>
</evidence>
<evidence type="ECO:0000313" key="3">
    <source>
        <dbReference type="Proteomes" id="UP000021108"/>
    </source>
</evidence>
<evidence type="ECO:0000256" key="1">
    <source>
        <dbReference type="SAM" id="Phobius"/>
    </source>
</evidence>
<keyword evidence="1" id="KW-0812">Transmembrane</keyword>
<comment type="caution">
    <text evidence="2">The sequence shown here is derived from an EMBL/GenBank/DDBJ whole genome shotgun (WGS) entry which is preliminary data.</text>
</comment>
<proteinExistence type="predicted"/>
<protein>
    <submittedName>
        <fullName evidence="2">Uncharacterized protein</fullName>
    </submittedName>
</protein>
<dbReference type="PATRIC" id="fig|1310607.3.peg.3314"/>
<dbReference type="AlphaFoldDB" id="A0A009Q658"/>
<name>A0A009Q658_ACIBA</name>
<organism evidence="2 3">
    <name type="scientific">Acinetobacter baumannii 625974</name>
    <dbReference type="NCBI Taxonomy" id="1310607"/>
    <lineage>
        <taxon>Bacteria</taxon>
        <taxon>Pseudomonadati</taxon>
        <taxon>Pseudomonadota</taxon>
        <taxon>Gammaproteobacteria</taxon>
        <taxon>Moraxellales</taxon>
        <taxon>Moraxellaceae</taxon>
        <taxon>Acinetobacter</taxon>
        <taxon>Acinetobacter calcoaceticus/baumannii complex</taxon>
    </lineage>
</organism>
<gene>
    <name evidence="2" type="ORF">J506_3427</name>
</gene>
<feature type="transmembrane region" description="Helical" evidence="1">
    <location>
        <begin position="64"/>
        <end position="86"/>
    </location>
</feature>
<dbReference type="Proteomes" id="UP000021108">
    <property type="component" value="Unassembled WGS sequence"/>
</dbReference>
<keyword evidence="1" id="KW-0472">Membrane</keyword>
<keyword evidence="1" id="KW-1133">Transmembrane helix</keyword>
<reference evidence="2 3" key="1">
    <citation type="submission" date="2014-02" db="EMBL/GenBank/DDBJ databases">
        <title>Comparative genomics and transcriptomics to identify genetic mechanisms underlying the emergence of carbapenem resistant Acinetobacter baumannii (CRAb).</title>
        <authorList>
            <person name="Harris A.D."/>
            <person name="Johnson K.J."/>
            <person name="George J."/>
            <person name="Shefchek K."/>
            <person name="Daugherty S.C."/>
            <person name="Parankush S."/>
            <person name="Sadzewicz L."/>
            <person name="Tallon L."/>
            <person name="Sengamalay N."/>
            <person name="Hazen T.H."/>
            <person name="Rasko D.A."/>
        </authorList>
    </citation>
    <scope>NUCLEOTIDE SEQUENCE [LARGE SCALE GENOMIC DNA]</scope>
    <source>
        <strain evidence="2 3">625974</strain>
    </source>
</reference>
<dbReference type="RefSeq" id="WP_002011022.1">
    <property type="nucleotide sequence ID" value="NZ_JEXD01000043.1"/>
</dbReference>
<sequence length="128" mass="14106">MSRICCPICGSDEVTIVDQHNPTKTTTQRRPFPKPPMQSLLHYVVNYAAMGASGARMIRGQRPIIFVIGALVGGAIGCAACLLNHVHEQTPDSTLKESPLPQTLYQCLECEHHFALSYEQGRYGFKSC</sequence>
<accession>A0A009Q658</accession>